<dbReference type="Proteomes" id="UP000235371">
    <property type="component" value="Unassembled WGS sequence"/>
</dbReference>
<gene>
    <name evidence="2" type="ORF">K444DRAFT_638756</name>
</gene>
<evidence type="ECO:0000256" key="1">
    <source>
        <dbReference type="SAM" id="SignalP"/>
    </source>
</evidence>
<dbReference type="RefSeq" id="XP_024726154.1">
    <property type="nucleotide sequence ID" value="XM_024884301.1"/>
</dbReference>
<sequence>MHRIAIIAALVFFTQLILALSPNYQFDQLPRPIHQATFAGQHIQEQLKKLYPGIQFPKHEINNEPKALTTRNKNNFAIDPALAYLASYAYDIEQSCTEDWADPGVWIAGGQESDTDGYAVWVLGWNGQGGHGC</sequence>
<reference evidence="2 3" key="1">
    <citation type="submission" date="2016-04" db="EMBL/GenBank/DDBJ databases">
        <title>A degradative enzymes factory behind the ericoid mycorrhizal symbiosis.</title>
        <authorList>
            <consortium name="DOE Joint Genome Institute"/>
            <person name="Martino E."/>
            <person name="Morin E."/>
            <person name="Grelet G."/>
            <person name="Kuo A."/>
            <person name="Kohler A."/>
            <person name="Daghino S."/>
            <person name="Barry K."/>
            <person name="Choi C."/>
            <person name="Cichocki N."/>
            <person name="Clum A."/>
            <person name="Copeland A."/>
            <person name="Hainaut M."/>
            <person name="Haridas S."/>
            <person name="Labutti K."/>
            <person name="Lindquist E."/>
            <person name="Lipzen A."/>
            <person name="Khouja H.-R."/>
            <person name="Murat C."/>
            <person name="Ohm R."/>
            <person name="Olson A."/>
            <person name="Spatafora J."/>
            <person name="Veneault-Fourrey C."/>
            <person name="Henrissat B."/>
            <person name="Grigoriev I."/>
            <person name="Martin F."/>
            <person name="Perotto S."/>
        </authorList>
    </citation>
    <scope>NUCLEOTIDE SEQUENCE [LARGE SCALE GENOMIC DNA]</scope>
    <source>
        <strain evidence="2 3">E</strain>
    </source>
</reference>
<dbReference type="OrthoDB" id="3466524at2759"/>
<evidence type="ECO:0000313" key="3">
    <source>
        <dbReference type="Proteomes" id="UP000235371"/>
    </source>
</evidence>
<keyword evidence="3" id="KW-1185">Reference proteome</keyword>
<accession>A0A2J6SER8</accession>
<name>A0A2J6SER8_9HELO</name>
<dbReference type="GeneID" id="36592378"/>
<dbReference type="InParanoid" id="A0A2J6SER8"/>
<feature type="chain" id="PRO_5014387737" evidence="1">
    <location>
        <begin position="20"/>
        <end position="133"/>
    </location>
</feature>
<proteinExistence type="predicted"/>
<feature type="signal peptide" evidence="1">
    <location>
        <begin position="1"/>
        <end position="19"/>
    </location>
</feature>
<evidence type="ECO:0000313" key="2">
    <source>
        <dbReference type="EMBL" id="PMD49250.1"/>
    </source>
</evidence>
<organism evidence="2 3">
    <name type="scientific">Hyaloscypha bicolor E</name>
    <dbReference type="NCBI Taxonomy" id="1095630"/>
    <lineage>
        <taxon>Eukaryota</taxon>
        <taxon>Fungi</taxon>
        <taxon>Dikarya</taxon>
        <taxon>Ascomycota</taxon>
        <taxon>Pezizomycotina</taxon>
        <taxon>Leotiomycetes</taxon>
        <taxon>Helotiales</taxon>
        <taxon>Hyaloscyphaceae</taxon>
        <taxon>Hyaloscypha</taxon>
        <taxon>Hyaloscypha bicolor</taxon>
    </lineage>
</organism>
<dbReference type="EMBL" id="KZ613921">
    <property type="protein sequence ID" value="PMD49250.1"/>
    <property type="molecule type" value="Genomic_DNA"/>
</dbReference>
<keyword evidence="1" id="KW-0732">Signal</keyword>
<protein>
    <submittedName>
        <fullName evidence="2">Uncharacterized protein</fullName>
    </submittedName>
</protein>
<dbReference type="AlphaFoldDB" id="A0A2J6SER8"/>